<dbReference type="InterPro" id="IPR003594">
    <property type="entry name" value="HATPase_dom"/>
</dbReference>
<dbReference type="Gene3D" id="1.10.287.130">
    <property type="match status" value="1"/>
</dbReference>
<feature type="domain" description="Response regulatory" evidence="7">
    <location>
        <begin position="1113"/>
        <end position="1226"/>
    </location>
</feature>
<feature type="modified residue" description="4-aspartylphosphate" evidence="5">
    <location>
        <position position="1163"/>
    </location>
</feature>
<evidence type="ECO:0000256" key="1">
    <source>
        <dbReference type="ARBA" id="ARBA00000085"/>
    </source>
</evidence>
<dbReference type="Pfam" id="PF00512">
    <property type="entry name" value="HisKA"/>
    <property type="match status" value="1"/>
</dbReference>
<name>A0ABU5SA76_9BACT</name>
<dbReference type="PANTHER" id="PTHR45339:SF1">
    <property type="entry name" value="HYBRID SIGNAL TRANSDUCTION HISTIDINE KINASE J"/>
    <property type="match status" value="1"/>
</dbReference>
<dbReference type="CDD" id="cd17546">
    <property type="entry name" value="REC_hyHK_CKI1_RcsC-like"/>
    <property type="match status" value="1"/>
</dbReference>
<dbReference type="EMBL" id="JAYGIL010000034">
    <property type="protein sequence ID" value="MEA5405365.1"/>
    <property type="molecule type" value="Genomic_DNA"/>
</dbReference>
<dbReference type="Pfam" id="PF07495">
    <property type="entry name" value="Y_Y_Y"/>
    <property type="match status" value="1"/>
</dbReference>
<dbReference type="PANTHER" id="PTHR45339">
    <property type="entry name" value="HYBRID SIGNAL TRANSDUCTION HISTIDINE KINASE J"/>
    <property type="match status" value="1"/>
</dbReference>
<organism evidence="8 9">
    <name type="scientific">Arcicella gelida</name>
    <dbReference type="NCBI Taxonomy" id="2984195"/>
    <lineage>
        <taxon>Bacteria</taxon>
        <taxon>Pseudomonadati</taxon>
        <taxon>Bacteroidota</taxon>
        <taxon>Cytophagia</taxon>
        <taxon>Cytophagales</taxon>
        <taxon>Flectobacillaceae</taxon>
        <taxon>Arcicella</taxon>
    </lineage>
</organism>
<feature type="domain" description="Histidine kinase" evidence="6">
    <location>
        <begin position="870"/>
        <end position="1092"/>
    </location>
</feature>
<dbReference type="InterPro" id="IPR036890">
    <property type="entry name" value="HATPase_C_sf"/>
</dbReference>
<dbReference type="InterPro" id="IPR005467">
    <property type="entry name" value="His_kinase_dom"/>
</dbReference>
<sequence length="1385" mass="156354">MILSRVFISKLFILLFGLSISAQTYKSPHFKRLSNTEGLSQSHVRAIMKDSKGFMWFATGEGLNKFDAYNFTIYKHSADNNKTLSDNHVYDVLEDVDKNIWVATGIGLDKFDRKREIFTHSIKIDKRLIVRDIFQDSKKRLWLGTNFGLMLFNVTTGKYITFKHEDNNQNSLSNDFIFNICEDKNHEIWIATQDGLNKFNPETKRFTKYFNDPKNPKSVPSSFIKAVYNDFENNIWVGTLGGGIAKFDATNNTFTSYKHNPKNPNSLALDDILSFMEDEEKNLWIGTENGGISVYDRKNNSFTTIVNDSNDNTSLSNNSVYSLYLDNIGNIWIGTYSGGVNYLPKSGSKFPLFKHKIGQNSLNNNIVLALEKDYEGNVWIGTDGGGLNKFNPQTNQFTAFKHQNNNPNSPSTDYIITVLEVEKNLLALGYHRGGVDLFNTKTGVFTHHVPVDDDPSTLSSKSVNIIIKDKKGNLWIGTWRGGLNYFDRQTKKFTRYINNPKDNSTLCDNVVSTLWEDQKGNIWIGTDNGLDKFDIQTKQFIHYKHNPRQPNSLCNNLVNVITEFEKGKLWIGTGGGLNIFDPNTNTFTKISEKDGLPNDAINGVVKDNDGFFWISTNKGISRFNFQNKTFKNYDISDGLQGNEFKTHSYLKTSDGKIYFGGQNGFNVFDPRKVIDNPFVPPIYITNFYIFNKAVEIGNKSPLSVHINETKTIVLDMKQSVFSFEFAALNYTLSEKNQYAYKLEGFDKDWSYIGNKRGATYTNLDPGNYVFRVKASNNDGLWNEEGIAINLIITPPFWMTLWFRFLAGLLVVGGAFAFYRYRIGLINVKKVQLEKEVKLRTAQLMQSTADEIKARKEAEQANKAKSIFLATMSHEIRTPLNGIIGVASLLEETQLDEEQRNYSKTIHACGDDLLTVINDILDFSKIESGKMELEAKDFNLRVCIEEILDVFAVKAASLKLDLLCQIEADVPAQVVGDSLRLRQVLLNLVGNAIKFTEKGEIFIRVFMIKNEVGSPLQIGFQVIDTGIGIPADKLDRLFKAFSQVDSSTTRRYGGTGLGLVISEKLVNLMGGELSVESEFGQGTTFTFSMQVARSLAPEIVNPILPKAEFLQTKKVLVVDDNSTNRSILKAQLEQWKMVPLIASSGNEALAILENEKELSMVITDMQMPEMDGIQLALKIKAIQQKLPIMLLSSIADDQHKGYPDLFCSVLTKPVKQHILYKNVLTSLMINEDKALTDKTNIPPVVQKLANDFAERFPVSILVAEDNPMNQKFTLKVLSKLGYEADLAENGLVAVEAFNKKHYDIVLMDLQMPVMDGLEASTKIRQNTEIRQPIIVAMTANMMNDCQEECDEAGMDDYLGKPFQLEAFVKLLEKWAGRIKENNTQEV</sequence>
<dbReference type="CDD" id="cd00082">
    <property type="entry name" value="HisKA"/>
    <property type="match status" value="1"/>
</dbReference>
<feature type="modified residue" description="4-aspartylphosphate" evidence="5">
    <location>
        <position position="1307"/>
    </location>
</feature>
<reference evidence="8 9" key="1">
    <citation type="submission" date="2023-12" db="EMBL/GenBank/DDBJ databases">
        <title>Novel species of the genus Arcicella isolated from rivers.</title>
        <authorList>
            <person name="Lu H."/>
        </authorList>
    </citation>
    <scope>NUCLEOTIDE SEQUENCE [LARGE SCALE GENOMIC DNA]</scope>
    <source>
        <strain evidence="8 9">DC2W</strain>
    </source>
</reference>
<evidence type="ECO:0000256" key="5">
    <source>
        <dbReference type="PROSITE-ProRule" id="PRU00169"/>
    </source>
</evidence>
<dbReference type="SUPFAM" id="SSF47384">
    <property type="entry name" value="Homodimeric domain of signal transducing histidine kinase"/>
    <property type="match status" value="1"/>
</dbReference>
<dbReference type="Gene3D" id="3.40.50.2300">
    <property type="match status" value="2"/>
</dbReference>
<evidence type="ECO:0000259" key="6">
    <source>
        <dbReference type="PROSITE" id="PS50109"/>
    </source>
</evidence>
<dbReference type="InterPro" id="IPR001789">
    <property type="entry name" value="Sig_transdc_resp-reg_receiver"/>
</dbReference>
<dbReference type="EC" id="2.7.13.3" evidence="2"/>
<comment type="catalytic activity">
    <reaction evidence="1">
        <text>ATP + protein L-histidine = ADP + protein N-phospho-L-histidine.</text>
        <dbReference type="EC" id="2.7.13.3"/>
    </reaction>
</comment>
<dbReference type="SMART" id="SM00388">
    <property type="entry name" value="HisKA"/>
    <property type="match status" value="1"/>
</dbReference>
<evidence type="ECO:0000259" key="7">
    <source>
        <dbReference type="PROSITE" id="PS50110"/>
    </source>
</evidence>
<dbReference type="SUPFAM" id="SSF52172">
    <property type="entry name" value="CheY-like"/>
    <property type="match status" value="2"/>
</dbReference>
<dbReference type="PRINTS" id="PR00344">
    <property type="entry name" value="BCTRLSENSOR"/>
</dbReference>
<dbReference type="SMART" id="SM00448">
    <property type="entry name" value="REC"/>
    <property type="match status" value="2"/>
</dbReference>
<evidence type="ECO:0000256" key="3">
    <source>
        <dbReference type="ARBA" id="ARBA00022553"/>
    </source>
</evidence>
<dbReference type="InterPro" id="IPR003661">
    <property type="entry name" value="HisK_dim/P_dom"/>
</dbReference>
<dbReference type="Pfam" id="PF00072">
    <property type="entry name" value="Response_reg"/>
    <property type="match status" value="2"/>
</dbReference>
<evidence type="ECO:0000313" key="9">
    <source>
        <dbReference type="Proteomes" id="UP001303899"/>
    </source>
</evidence>
<dbReference type="SUPFAM" id="SSF63829">
    <property type="entry name" value="Calcium-dependent phosphotriesterase"/>
    <property type="match status" value="3"/>
</dbReference>
<dbReference type="RefSeq" id="WP_323698774.1">
    <property type="nucleotide sequence ID" value="NZ_JAYGIL010000034.1"/>
</dbReference>
<dbReference type="Gene3D" id="2.60.40.10">
    <property type="entry name" value="Immunoglobulins"/>
    <property type="match status" value="1"/>
</dbReference>
<evidence type="ECO:0000313" key="8">
    <source>
        <dbReference type="EMBL" id="MEA5405365.1"/>
    </source>
</evidence>
<gene>
    <name evidence="8" type="ORF">VB776_20675</name>
</gene>
<dbReference type="PROSITE" id="PS50110">
    <property type="entry name" value="RESPONSE_REGULATORY"/>
    <property type="match status" value="2"/>
</dbReference>
<dbReference type="Gene3D" id="2.130.10.10">
    <property type="entry name" value="YVTN repeat-like/Quinoprotein amine dehydrogenase"/>
    <property type="match status" value="2"/>
</dbReference>
<accession>A0ABU5SA76</accession>
<protein>
    <recommendedName>
        <fullName evidence="2">histidine kinase</fullName>
        <ecNumber evidence="2">2.7.13.3</ecNumber>
    </recommendedName>
</protein>
<evidence type="ECO:0000256" key="4">
    <source>
        <dbReference type="ARBA" id="ARBA00023012"/>
    </source>
</evidence>
<dbReference type="Gene3D" id="3.30.565.10">
    <property type="entry name" value="Histidine kinase-like ATPase, C-terminal domain"/>
    <property type="match status" value="1"/>
</dbReference>
<dbReference type="Pfam" id="PF02518">
    <property type="entry name" value="HATPase_c"/>
    <property type="match status" value="1"/>
</dbReference>
<dbReference type="InterPro" id="IPR011110">
    <property type="entry name" value="Reg_prop"/>
</dbReference>
<dbReference type="Pfam" id="PF07494">
    <property type="entry name" value="Reg_prop"/>
    <property type="match status" value="8"/>
</dbReference>
<comment type="caution">
    <text evidence="8">The sequence shown here is derived from an EMBL/GenBank/DDBJ whole genome shotgun (WGS) entry which is preliminary data.</text>
</comment>
<dbReference type="InterPro" id="IPR004358">
    <property type="entry name" value="Sig_transdc_His_kin-like_C"/>
</dbReference>
<dbReference type="PROSITE" id="PS50109">
    <property type="entry name" value="HIS_KIN"/>
    <property type="match status" value="1"/>
</dbReference>
<dbReference type="CDD" id="cd16922">
    <property type="entry name" value="HATPase_EvgS-ArcB-TorS-like"/>
    <property type="match status" value="1"/>
</dbReference>
<dbReference type="InterPro" id="IPR011006">
    <property type="entry name" value="CheY-like_superfamily"/>
</dbReference>
<dbReference type="InterPro" id="IPR013783">
    <property type="entry name" value="Ig-like_fold"/>
</dbReference>
<dbReference type="SMART" id="SM00387">
    <property type="entry name" value="HATPase_c"/>
    <property type="match status" value="1"/>
</dbReference>
<dbReference type="Proteomes" id="UP001303899">
    <property type="component" value="Unassembled WGS sequence"/>
</dbReference>
<dbReference type="InterPro" id="IPR036097">
    <property type="entry name" value="HisK_dim/P_sf"/>
</dbReference>
<proteinExistence type="predicted"/>
<evidence type="ECO:0000256" key="2">
    <source>
        <dbReference type="ARBA" id="ARBA00012438"/>
    </source>
</evidence>
<feature type="domain" description="Response regulatory" evidence="7">
    <location>
        <begin position="1258"/>
        <end position="1374"/>
    </location>
</feature>
<dbReference type="SUPFAM" id="SSF55874">
    <property type="entry name" value="ATPase domain of HSP90 chaperone/DNA topoisomerase II/histidine kinase"/>
    <property type="match status" value="1"/>
</dbReference>
<keyword evidence="3 5" id="KW-0597">Phosphoprotein</keyword>
<keyword evidence="4" id="KW-0902">Two-component regulatory system</keyword>
<keyword evidence="9" id="KW-1185">Reference proteome</keyword>
<dbReference type="InterPro" id="IPR011123">
    <property type="entry name" value="Y_Y_Y"/>
</dbReference>
<dbReference type="InterPro" id="IPR015943">
    <property type="entry name" value="WD40/YVTN_repeat-like_dom_sf"/>
</dbReference>